<evidence type="ECO:0000313" key="2">
    <source>
        <dbReference type="Proteomes" id="UP000253664"/>
    </source>
</evidence>
<proteinExistence type="predicted"/>
<name>A0A367L6E4_9HYPO</name>
<evidence type="ECO:0000313" key="1">
    <source>
        <dbReference type="EMBL" id="RCI10000.1"/>
    </source>
</evidence>
<sequence length="96" mass="10634">MFSSTLPAWPHPQPRLFSKHANHALQLLELGRGVIAGLLMDMRGDLSEVKDKHPALADEFVALRDELDKPEESLPPLTTSFGNTISSWESSVRIKG</sequence>
<organism evidence="1 2">
    <name type="scientific">Ophiocordyceps polyrhachis-furcata BCC 54312</name>
    <dbReference type="NCBI Taxonomy" id="1330021"/>
    <lineage>
        <taxon>Eukaryota</taxon>
        <taxon>Fungi</taxon>
        <taxon>Dikarya</taxon>
        <taxon>Ascomycota</taxon>
        <taxon>Pezizomycotina</taxon>
        <taxon>Sordariomycetes</taxon>
        <taxon>Hypocreomycetidae</taxon>
        <taxon>Hypocreales</taxon>
        <taxon>Ophiocordycipitaceae</taxon>
        <taxon>Ophiocordyceps</taxon>
    </lineage>
</organism>
<dbReference type="OrthoDB" id="9991317at2759"/>
<accession>A0A367L6E4</accession>
<reference evidence="1 2" key="1">
    <citation type="journal article" date="2015" name="BMC Genomics">
        <title>Insights from the genome of Ophiocordyceps polyrhachis-furcata to pathogenicity and host specificity in insect fungi.</title>
        <authorList>
            <person name="Wichadakul D."/>
            <person name="Kobmoo N."/>
            <person name="Ingsriswang S."/>
            <person name="Tangphatsornruang S."/>
            <person name="Chantasingh D."/>
            <person name="Luangsa-ard J.J."/>
            <person name="Eurwilaichitr L."/>
        </authorList>
    </citation>
    <scope>NUCLEOTIDE SEQUENCE [LARGE SCALE GENOMIC DNA]</scope>
    <source>
        <strain evidence="1 2">BCC 54312</strain>
    </source>
</reference>
<dbReference type="Proteomes" id="UP000253664">
    <property type="component" value="Unassembled WGS sequence"/>
</dbReference>
<comment type="caution">
    <text evidence="1">The sequence shown here is derived from an EMBL/GenBank/DDBJ whole genome shotgun (WGS) entry which is preliminary data.</text>
</comment>
<protein>
    <submittedName>
        <fullName evidence="1">Uncharacterized protein</fullName>
    </submittedName>
</protein>
<keyword evidence="2" id="KW-1185">Reference proteome</keyword>
<gene>
    <name evidence="1" type="ORF">L249_8671</name>
</gene>
<dbReference type="AlphaFoldDB" id="A0A367L6E4"/>
<dbReference type="STRING" id="1330021.A0A367L6E4"/>
<dbReference type="EMBL" id="LKCN02000013">
    <property type="protein sequence ID" value="RCI10000.1"/>
    <property type="molecule type" value="Genomic_DNA"/>
</dbReference>